<gene>
    <name evidence="5" type="ORF">PPL_00220</name>
</gene>
<dbReference type="InterPro" id="IPR036597">
    <property type="entry name" value="Fido-like_dom_sf"/>
</dbReference>
<dbReference type="STRING" id="670386.D3AVV5"/>
<dbReference type="PANTHER" id="PTHR13504">
    <property type="entry name" value="FIDO DOMAIN-CONTAINING PROTEIN DDB_G0283145"/>
    <property type="match status" value="1"/>
</dbReference>
<accession>D3AVV5</accession>
<dbReference type="GO" id="GO:0005524">
    <property type="term" value="F:ATP binding"/>
    <property type="evidence" value="ECO:0007669"/>
    <property type="project" value="UniProtKB-KW"/>
</dbReference>
<dbReference type="SUPFAM" id="SSF140931">
    <property type="entry name" value="Fic-like"/>
    <property type="match status" value="2"/>
</dbReference>
<keyword evidence="2" id="KW-0067">ATP-binding</keyword>
<protein>
    <recommendedName>
        <fullName evidence="4">Fido domain-containing protein</fullName>
    </recommendedName>
</protein>
<dbReference type="RefSeq" id="XP_020438533.1">
    <property type="nucleotide sequence ID" value="XM_020571259.1"/>
</dbReference>
<feature type="domain" description="Fido" evidence="4">
    <location>
        <begin position="421"/>
        <end position="570"/>
    </location>
</feature>
<dbReference type="GeneID" id="31355754"/>
<evidence type="ECO:0000256" key="3">
    <source>
        <dbReference type="PIRSR" id="PIRSR640198-3"/>
    </source>
</evidence>
<dbReference type="AlphaFoldDB" id="D3AVV5"/>
<feature type="domain" description="Fido" evidence="4">
    <location>
        <begin position="127"/>
        <end position="272"/>
    </location>
</feature>
<feature type="binding site" evidence="2">
    <location>
        <begin position="216"/>
        <end position="223"/>
    </location>
    <ligand>
        <name>ATP</name>
        <dbReference type="ChEBI" id="CHEBI:30616"/>
    </ligand>
</feature>
<sequence>MEKNSFDKFDSRSYARCYWHKWEPKQYIILIEKANDLLIKYSKELSDLVSSSYSWYACSAIYSSNKIEDTGLSLEETKNIVIEYLNPNSMDRLLSDIEKTNDQSRKEVLQHLSAFQYLCRENLHSDLSEDIILETHRLLMNGLVREDGMDARAGSYRDTDITVGKDGQPCVSSDDIVPIMKRLATWFNQIKSKPFDPFVTATILKTRFLHIHPFIDGNGRLSRLLMNWVLLSKGLPFPISLQAGFSYQAKKNYFHCFNANDPTKPLSSLVLESVHTHFCSFFERVKFTKPEIPPFISSINSHTYFDRLPTWRDGNGYDIDQMQDMINKYTSENNYDVIKMQKIFNLRALQFAIHSRIDLQGSNLTLTKDHLTPIIINDYNTVTDLSTTPHFKGDFSRTLEEMTRLTKAFRYLCVDKVKSDLNVELILSTLHILFNSSTSYRTDDVYIGSHLFPSPHCLKSNLETIVNSYKEKVSKIESTSGIQEKIVISTWLMYEILALHPFQDGNGRISRLLLNWSLLHLGSNFPVIFGKEKGVKHGHRDLVVSIQLARSNLGSPTILATRVLLSLYNAWESLTTDK</sequence>
<dbReference type="InterPro" id="IPR003812">
    <property type="entry name" value="Fido"/>
</dbReference>
<dbReference type="PANTHER" id="PTHR13504:SF38">
    <property type="entry name" value="FIDO DOMAIN-CONTAINING PROTEIN"/>
    <property type="match status" value="1"/>
</dbReference>
<evidence type="ECO:0000259" key="4">
    <source>
        <dbReference type="PROSITE" id="PS51459"/>
    </source>
</evidence>
<dbReference type="PROSITE" id="PS51459">
    <property type="entry name" value="FIDO"/>
    <property type="match status" value="2"/>
</dbReference>
<keyword evidence="2" id="KW-0547">Nucleotide-binding</keyword>
<dbReference type="Pfam" id="PF02661">
    <property type="entry name" value="Fic"/>
    <property type="match status" value="2"/>
</dbReference>
<name>D3AVV5_HETP5</name>
<keyword evidence="6" id="KW-1185">Reference proteome</keyword>
<feature type="active site" evidence="1">
    <location>
        <position position="212"/>
    </location>
</feature>
<reference evidence="5 6" key="1">
    <citation type="journal article" date="2011" name="Genome Res.">
        <title>Phylogeny-wide analysis of social amoeba genomes highlights ancient origins for complex intercellular communication.</title>
        <authorList>
            <person name="Heidel A.J."/>
            <person name="Lawal H.M."/>
            <person name="Felder M."/>
            <person name="Schilde C."/>
            <person name="Helps N.R."/>
            <person name="Tunggal B."/>
            <person name="Rivero F."/>
            <person name="John U."/>
            <person name="Schleicher M."/>
            <person name="Eichinger L."/>
            <person name="Platzer M."/>
            <person name="Noegel A.A."/>
            <person name="Schaap P."/>
            <person name="Gloeckner G."/>
        </authorList>
    </citation>
    <scope>NUCLEOTIDE SEQUENCE [LARGE SCALE GENOMIC DNA]</scope>
    <source>
        <strain evidence="6">ATCC 26659 / Pp 5 / PN500</strain>
    </source>
</reference>
<dbReference type="InterPro" id="IPR040198">
    <property type="entry name" value="Fido_containing"/>
</dbReference>
<dbReference type="Proteomes" id="UP000001396">
    <property type="component" value="Unassembled WGS sequence"/>
</dbReference>
<feature type="site" description="Important for autoinhibition of adenylyltransferase activity" evidence="3">
    <location>
        <position position="68"/>
    </location>
</feature>
<proteinExistence type="predicted"/>
<evidence type="ECO:0000313" key="5">
    <source>
        <dbReference type="EMBL" id="EFA86428.1"/>
    </source>
</evidence>
<dbReference type="EMBL" id="ADBJ01000002">
    <property type="protein sequence ID" value="EFA86428.1"/>
    <property type="molecule type" value="Genomic_DNA"/>
</dbReference>
<dbReference type="InParanoid" id="D3AVV5"/>
<evidence type="ECO:0000256" key="2">
    <source>
        <dbReference type="PIRSR" id="PIRSR640198-2"/>
    </source>
</evidence>
<evidence type="ECO:0000313" key="6">
    <source>
        <dbReference type="Proteomes" id="UP000001396"/>
    </source>
</evidence>
<comment type="caution">
    <text evidence="5">The sequence shown here is derived from an EMBL/GenBank/DDBJ whole genome shotgun (WGS) entry which is preliminary data.</text>
</comment>
<organism evidence="5 6">
    <name type="scientific">Heterostelium pallidum (strain ATCC 26659 / Pp 5 / PN500)</name>
    <name type="common">Cellular slime mold</name>
    <name type="synonym">Polysphondylium pallidum</name>
    <dbReference type="NCBI Taxonomy" id="670386"/>
    <lineage>
        <taxon>Eukaryota</taxon>
        <taxon>Amoebozoa</taxon>
        <taxon>Evosea</taxon>
        <taxon>Eumycetozoa</taxon>
        <taxon>Dictyostelia</taxon>
        <taxon>Acytosteliales</taxon>
        <taxon>Acytosteliaceae</taxon>
        <taxon>Heterostelium</taxon>
    </lineage>
</organism>
<evidence type="ECO:0000256" key="1">
    <source>
        <dbReference type="PIRSR" id="PIRSR640198-1"/>
    </source>
</evidence>
<dbReference type="Gene3D" id="1.10.3290.10">
    <property type="entry name" value="Fido-like domain"/>
    <property type="match status" value="2"/>
</dbReference>